<evidence type="ECO:0000256" key="2">
    <source>
        <dbReference type="ARBA" id="ARBA00022448"/>
    </source>
</evidence>
<reference evidence="9" key="1">
    <citation type="submission" date="2014-01" db="EMBL/GenBank/DDBJ databases">
        <title>The genome of the white-rot fungus Pycnoporus cinnabarinus: a basidiomycete model with a versatile arsenal for lignocellulosic biomass breakdown.</title>
        <authorList>
            <person name="Levasseur A."/>
            <person name="Lomascolo A."/>
            <person name="Ruiz-Duenas F.J."/>
            <person name="Uzan E."/>
            <person name="Piumi F."/>
            <person name="Kues U."/>
            <person name="Ram A.F.J."/>
            <person name="Murat C."/>
            <person name="Haon M."/>
            <person name="Benoit I."/>
            <person name="Arfi Y."/>
            <person name="Chevret D."/>
            <person name="Drula E."/>
            <person name="Kwon M.J."/>
            <person name="Gouret P."/>
            <person name="Lesage-Meessen L."/>
            <person name="Lombard V."/>
            <person name="Mariette J."/>
            <person name="Noirot C."/>
            <person name="Park J."/>
            <person name="Patyshakuliyeva A."/>
            <person name="Wieneger R.A.B."/>
            <person name="Wosten H.A.B."/>
            <person name="Martin F."/>
            <person name="Coutinho P.M."/>
            <person name="de Vries R."/>
            <person name="Martinez A.T."/>
            <person name="Klopp C."/>
            <person name="Pontarotti P."/>
            <person name="Henrissat B."/>
            <person name="Record E."/>
        </authorList>
    </citation>
    <scope>NUCLEOTIDE SEQUENCE [LARGE SCALE GENOMIC DNA]</scope>
    <source>
        <strain evidence="9">BRFM137</strain>
    </source>
</reference>
<gene>
    <name evidence="9" type="ORF">BN946_scf184753.g13</name>
</gene>
<comment type="subcellular location">
    <subcellularLocation>
        <location evidence="1">Membrane</location>
        <topology evidence="1">Multi-pass membrane protein</topology>
    </subcellularLocation>
</comment>
<evidence type="ECO:0000256" key="7">
    <source>
        <dbReference type="SAM" id="Phobius"/>
    </source>
</evidence>
<dbReference type="STRING" id="5643.A0A060SXL9"/>
<feature type="transmembrane region" description="Helical" evidence="7">
    <location>
        <begin position="265"/>
        <end position="286"/>
    </location>
</feature>
<dbReference type="PANTHER" id="PTHR19229">
    <property type="entry name" value="ATP-BINDING CASSETTE TRANSPORTER SUBFAMILY A ABCA"/>
    <property type="match status" value="1"/>
</dbReference>
<evidence type="ECO:0000256" key="3">
    <source>
        <dbReference type="ARBA" id="ARBA00022692"/>
    </source>
</evidence>
<proteinExistence type="predicted"/>
<sequence length="426" mass="47572">MARAAQGSSPKQRGAIMQVNSSKIGNLCQQNFNGVSDCFASMFFEAAPEPGSNATFNYTIRADQHLTFIDVVHHTSEFEVRILPLQRAIESAIIELDTGVNPQRPLEWPFTQGVRGSDLDRIHLSYIGLVQNYLVIVFFAASVGIAYHLAGAATEERESGIAAQMKAMGLLDSARVISWHLSLSLVYLPGWIVVAVLWKVKVFTETSVGILIVVHLLLGLSLASWSMFVMASFGKSPQLAAIVTMILSFLWVVIGFSIANVTMSTAVIVSLLFLPFFYPMVIRCICEWETFVRPASSVTEASPVSHLIILHLFIIAVINIFLWPWLGAVWESYLYDTRNPSERFGYCVRRPKNHYIDARPSDVAISVRNIGKYFHSSILSRKKEMVTSISDLTFDILKNGIFVLLGPNGYVDFGWFHGAHERYCCF</sequence>
<comment type="caution">
    <text evidence="9">The sequence shown here is derived from an EMBL/GenBank/DDBJ whole genome shotgun (WGS) entry which is preliminary data.</text>
</comment>
<dbReference type="OrthoDB" id="8061355at2759"/>
<feature type="transmembrane region" description="Helical" evidence="7">
    <location>
        <begin position="176"/>
        <end position="198"/>
    </location>
</feature>
<keyword evidence="5 7" id="KW-1133">Transmembrane helix</keyword>
<evidence type="ECO:0000256" key="5">
    <source>
        <dbReference type="ARBA" id="ARBA00022989"/>
    </source>
</evidence>
<feature type="transmembrane region" description="Helical" evidence="7">
    <location>
        <begin position="210"/>
        <end position="232"/>
    </location>
</feature>
<dbReference type="GO" id="GO:0016020">
    <property type="term" value="C:membrane"/>
    <property type="evidence" value="ECO:0007669"/>
    <property type="project" value="UniProtKB-SubCell"/>
</dbReference>
<feature type="transmembrane region" description="Helical" evidence="7">
    <location>
        <begin position="307"/>
        <end position="326"/>
    </location>
</feature>
<feature type="domain" description="ABC-2 type transporter transmembrane" evidence="8">
    <location>
        <begin position="130"/>
        <end position="282"/>
    </location>
</feature>
<evidence type="ECO:0000313" key="10">
    <source>
        <dbReference type="Proteomes" id="UP000029665"/>
    </source>
</evidence>
<keyword evidence="4" id="KW-0677">Repeat</keyword>
<protein>
    <recommendedName>
        <fullName evidence="8">ABC-2 type transporter transmembrane domain-containing protein</fullName>
    </recommendedName>
</protein>
<evidence type="ECO:0000313" key="9">
    <source>
        <dbReference type="EMBL" id="CDO77263.1"/>
    </source>
</evidence>
<keyword evidence="6 7" id="KW-0472">Membrane</keyword>
<organism evidence="9 10">
    <name type="scientific">Pycnoporus cinnabarinus</name>
    <name type="common">Cinnabar-red polypore</name>
    <name type="synonym">Trametes cinnabarina</name>
    <dbReference type="NCBI Taxonomy" id="5643"/>
    <lineage>
        <taxon>Eukaryota</taxon>
        <taxon>Fungi</taxon>
        <taxon>Dikarya</taxon>
        <taxon>Basidiomycota</taxon>
        <taxon>Agaricomycotina</taxon>
        <taxon>Agaricomycetes</taxon>
        <taxon>Polyporales</taxon>
        <taxon>Polyporaceae</taxon>
        <taxon>Trametes</taxon>
    </lineage>
</organism>
<keyword evidence="3 7" id="KW-0812">Transmembrane</keyword>
<evidence type="ECO:0000256" key="1">
    <source>
        <dbReference type="ARBA" id="ARBA00004141"/>
    </source>
</evidence>
<dbReference type="Proteomes" id="UP000029665">
    <property type="component" value="Unassembled WGS sequence"/>
</dbReference>
<dbReference type="Pfam" id="PF12698">
    <property type="entry name" value="ABC2_membrane_3"/>
    <property type="match status" value="1"/>
</dbReference>
<keyword evidence="10" id="KW-1185">Reference proteome</keyword>
<dbReference type="HOGENOM" id="CLU_644264_0_0_1"/>
<dbReference type="EMBL" id="CCBP010000447">
    <property type="protein sequence ID" value="CDO77263.1"/>
    <property type="molecule type" value="Genomic_DNA"/>
</dbReference>
<evidence type="ECO:0000259" key="8">
    <source>
        <dbReference type="Pfam" id="PF12698"/>
    </source>
</evidence>
<accession>A0A060SXL9</accession>
<dbReference type="GO" id="GO:0140359">
    <property type="term" value="F:ABC-type transporter activity"/>
    <property type="evidence" value="ECO:0007669"/>
    <property type="project" value="InterPro"/>
</dbReference>
<evidence type="ECO:0000256" key="6">
    <source>
        <dbReference type="ARBA" id="ARBA00023136"/>
    </source>
</evidence>
<feature type="transmembrane region" description="Helical" evidence="7">
    <location>
        <begin position="133"/>
        <end position="155"/>
    </location>
</feature>
<name>A0A060SXL9_PYCCI</name>
<dbReference type="GO" id="GO:0005319">
    <property type="term" value="F:lipid transporter activity"/>
    <property type="evidence" value="ECO:0007669"/>
    <property type="project" value="TreeGrafter"/>
</dbReference>
<keyword evidence="2" id="KW-0813">Transport</keyword>
<dbReference type="InterPro" id="IPR013525">
    <property type="entry name" value="ABC2_TM"/>
</dbReference>
<dbReference type="InterPro" id="IPR026082">
    <property type="entry name" value="ABCA"/>
</dbReference>
<dbReference type="PANTHER" id="PTHR19229:SF36">
    <property type="entry name" value="ATP-BINDING CASSETTE SUB-FAMILY A MEMBER 2"/>
    <property type="match status" value="1"/>
</dbReference>
<dbReference type="AlphaFoldDB" id="A0A060SXL9"/>
<feature type="transmembrane region" description="Helical" evidence="7">
    <location>
        <begin position="239"/>
        <end position="259"/>
    </location>
</feature>
<evidence type="ECO:0000256" key="4">
    <source>
        <dbReference type="ARBA" id="ARBA00022737"/>
    </source>
</evidence>